<dbReference type="AlphaFoldDB" id="A0A1F6BYC5"/>
<dbReference type="Proteomes" id="UP000176322">
    <property type="component" value="Unassembled WGS sequence"/>
</dbReference>
<sequence>MFGNLKNFAMRKLLERQLKDAPPEQREMITALMEKNPAVFEQIAKEMQAELKVNGNNQMAAATKVLPKYQKEIMAAMSPEMREKLIQMHSGTAGRFNPNGSIRR</sequence>
<accession>A0A1F6BYC5</accession>
<dbReference type="EMBL" id="MFKO01000002">
    <property type="protein sequence ID" value="OGG41828.1"/>
    <property type="molecule type" value="Genomic_DNA"/>
</dbReference>
<name>A0A1F6BYC5_9BACT</name>
<evidence type="ECO:0000313" key="2">
    <source>
        <dbReference type="Proteomes" id="UP000176322"/>
    </source>
</evidence>
<evidence type="ECO:0000313" key="1">
    <source>
        <dbReference type="EMBL" id="OGG41828.1"/>
    </source>
</evidence>
<proteinExistence type="predicted"/>
<organism evidence="1 2">
    <name type="scientific">Candidatus Kaiserbacteria bacterium RIFCSPHIGHO2_01_FULL_46_22</name>
    <dbReference type="NCBI Taxonomy" id="1798475"/>
    <lineage>
        <taxon>Bacteria</taxon>
        <taxon>Candidatus Kaiseribacteriota</taxon>
    </lineage>
</organism>
<protein>
    <submittedName>
        <fullName evidence="1">Uncharacterized protein</fullName>
    </submittedName>
</protein>
<dbReference type="STRING" id="1798475.A2837_01280"/>
<gene>
    <name evidence="1" type="ORF">A2837_01280</name>
</gene>
<comment type="caution">
    <text evidence="1">The sequence shown here is derived from an EMBL/GenBank/DDBJ whole genome shotgun (WGS) entry which is preliminary data.</text>
</comment>
<reference evidence="1 2" key="1">
    <citation type="journal article" date="2016" name="Nat. Commun.">
        <title>Thousands of microbial genomes shed light on interconnected biogeochemical processes in an aquifer system.</title>
        <authorList>
            <person name="Anantharaman K."/>
            <person name="Brown C.T."/>
            <person name="Hug L.A."/>
            <person name="Sharon I."/>
            <person name="Castelle C.J."/>
            <person name="Probst A.J."/>
            <person name="Thomas B.C."/>
            <person name="Singh A."/>
            <person name="Wilkins M.J."/>
            <person name="Karaoz U."/>
            <person name="Brodie E.L."/>
            <person name="Williams K.H."/>
            <person name="Hubbard S.S."/>
            <person name="Banfield J.F."/>
        </authorList>
    </citation>
    <scope>NUCLEOTIDE SEQUENCE [LARGE SCALE GENOMIC DNA]</scope>
</reference>